<dbReference type="AlphaFoldDB" id="A0A368K0I1"/>
<name>A0A368K0I1_9HYPH</name>
<dbReference type="InterPro" id="IPR016181">
    <property type="entry name" value="Acyl_CoA_acyltransferase"/>
</dbReference>
<evidence type="ECO:0000313" key="3">
    <source>
        <dbReference type="Proteomes" id="UP000253420"/>
    </source>
</evidence>
<evidence type="ECO:0000259" key="1">
    <source>
        <dbReference type="PROSITE" id="PS51186"/>
    </source>
</evidence>
<comment type="caution">
    <text evidence="2">The sequence shown here is derived from an EMBL/GenBank/DDBJ whole genome shotgun (WGS) entry which is preliminary data.</text>
</comment>
<dbReference type="SUPFAM" id="SSF55729">
    <property type="entry name" value="Acyl-CoA N-acyltransferases (Nat)"/>
    <property type="match status" value="1"/>
</dbReference>
<protein>
    <submittedName>
        <fullName evidence="2">GNAT family N-acetyltransferase</fullName>
    </submittedName>
</protein>
<organism evidence="2 3">
    <name type="scientific">Phyllobacterium salinisoli</name>
    <dbReference type="NCBI Taxonomy" id="1899321"/>
    <lineage>
        <taxon>Bacteria</taxon>
        <taxon>Pseudomonadati</taxon>
        <taxon>Pseudomonadota</taxon>
        <taxon>Alphaproteobacteria</taxon>
        <taxon>Hyphomicrobiales</taxon>
        <taxon>Phyllobacteriaceae</taxon>
        <taxon>Phyllobacterium</taxon>
    </lineage>
</organism>
<feature type="domain" description="N-acetyltransferase" evidence="1">
    <location>
        <begin position="16"/>
        <end position="162"/>
    </location>
</feature>
<keyword evidence="2" id="KW-0808">Transferase</keyword>
<sequence length="164" mass="18660">MSEWAGNTSWKHAVSYELRSVSSPEDWLHLHAIRRSALFTPGRHSFAYDENHPDDRAPGNLPFLLLADSRPVGVVRLDLRGEIAIVRLVAIADEEQGKGHGRKLDRLIEAEARRRHVRQLRLNAAPAALGYYEKMGWRRANWDPDELVGLAENCIQMSKELESD</sequence>
<accession>A0A368K0I1</accession>
<dbReference type="GO" id="GO:0016747">
    <property type="term" value="F:acyltransferase activity, transferring groups other than amino-acyl groups"/>
    <property type="evidence" value="ECO:0007669"/>
    <property type="project" value="InterPro"/>
</dbReference>
<proteinExistence type="predicted"/>
<reference evidence="2 3" key="1">
    <citation type="submission" date="2018-07" db="EMBL/GenBank/DDBJ databases">
        <title>The draft genome of Phyllobacterium salinisoli.</title>
        <authorList>
            <person name="Liu L."/>
            <person name="Li L."/>
            <person name="Zhang X."/>
            <person name="Liang L."/>
        </authorList>
    </citation>
    <scope>NUCLEOTIDE SEQUENCE [LARGE SCALE GENOMIC DNA]</scope>
    <source>
        <strain evidence="2 3">LLAN61</strain>
    </source>
</reference>
<gene>
    <name evidence="2" type="ORF">DUT91_15610</name>
</gene>
<keyword evidence="3" id="KW-1185">Reference proteome</keyword>
<dbReference type="EMBL" id="QOZG01000006">
    <property type="protein sequence ID" value="RCS22908.1"/>
    <property type="molecule type" value="Genomic_DNA"/>
</dbReference>
<dbReference type="CDD" id="cd04301">
    <property type="entry name" value="NAT_SF"/>
    <property type="match status" value="1"/>
</dbReference>
<dbReference type="Pfam" id="PF13673">
    <property type="entry name" value="Acetyltransf_10"/>
    <property type="match status" value="1"/>
</dbReference>
<dbReference type="OrthoDB" id="8114677at2"/>
<dbReference type="Proteomes" id="UP000253420">
    <property type="component" value="Unassembled WGS sequence"/>
</dbReference>
<dbReference type="Gene3D" id="3.40.630.30">
    <property type="match status" value="1"/>
</dbReference>
<evidence type="ECO:0000313" key="2">
    <source>
        <dbReference type="EMBL" id="RCS22908.1"/>
    </source>
</evidence>
<dbReference type="PROSITE" id="PS51186">
    <property type="entry name" value="GNAT"/>
    <property type="match status" value="1"/>
</dbReference>
<dbReference type="InterPro" id="IPR000182">
    <property type="entry name" value="GNAT_dom"/>
</dbReference>